<protein>
    <submittedName>
        <fullName evidence="2">Uncharacterized protein</fullName>
    </submittedName>
</protein>
<dbReference type="Pfam" id="PF23930">
    <property type="entry name" value="DUF7268"/>
    <property type="match status" value="1"/>
</dbReference>
<reference evidence="2 3" key="1">
    <citation type="submission" date="2022-06" db="EMBL/GenBank/DDBJ databases">
        <title>Halogeometricum sp. a new haloarchaeum isolate from saline soil.</title>
        <authorList>
            <person name="Strakova D."/>
            <person name="Galisteo C."/>
            <person name="Sanchez-Porro C."/>
            <person name="Ventosa A."/>
        </authorList>
    </citation>
    <scope>NUCLEOTIDE SEQUENCE [LARGE SCALE GENOMIC DNA]</scope>
    <source>
        <strain evidence="2 3">S1BR25-6</strain>
    </source>
</reference>
<sequence length="111" mass="10798">MVPFPRSARVAGGAFLVGLLAGVAALVVAAAFSGVADGADTAILFGALFFGVGFLGWSGAVFAARGVGSGRRRPDAGLARTGANFRRAMARVGGFGAGVMAAAATLGVLLA</sequence>
<evidence type="ECO:0000313" key="3">
    <source>
        <dbReference type="Proteomes" id="UP001257060"/>
    </source>
</evidence>
<gene>
    <name evidence="2" type="ORF">NDI76_14815</name>
</gene>
<keyword evidence="3" id="KW-1185">Reference proteome</keyword>
<keyword evidence="1" id="KW-0472">Membrane</keyword>
<feature type="transmembrane region" description="Helical" evidence="1">
    <location>
        <begin position="88"/>
        <end position="110"/>
    </location>
</feature>
<dbReference type="InterPro" id="IPR055692">
    <property type="entry name" value="DUF7268"/>
</dbReference>
<keyword evidence="1" id="KW-1133">Transmembrane helix</keyword>
<dbReference type="EMBL" id="JAMQOP010000002">
    <property type="protein sequence ID" value="MDS0300016.1"/>
    <property type="molecule type" value="Genomic_DNA"/>
</dbReference>
<organism evidence="2 3">
    <name type="scientific">Halogeometricum salsisoli</name>
    <dbReference type="NCBI Taxonomy" id="2950536"/>
    <lineage>
        <taxon>Archaea</taxon>
        <taxon>Methanobacteriati</taxon>
        <taxon>Methanobacteriota</taxon>
        <taxon>Stenosarchaea group</taxon>
        <taxon>Halobacteria</taxon>
        <taxon>Halobacteriales</taxon>
        <taxon>Haloferacaceae</taxon>
        <taxon>Halogeometricum</taxon>
    </lineage>
</organism>
<dbReference type="RefSeq" id="WP_310924862.1">
    <property type="nucleotide sequence ID" value="NZ_JAMQOP010000002.1"/>
</dbReference>
<comment type="caution">
    <text evidence="2">The sequence shown here is derived from an EMBL/GenBank/DDBJ whole genome shotgun (WGS) entry which is preliminary data.</text>
</comment>
<proteinExistence type="predicted"/>
<accession>A0ABU2GGT5</accession>
<evidence type="ECO:0000313" key="2">
    <source>
        <dbReference type="EMBL" id="MDS0300016.1"/>
    </source>
</evidence>
<feature type="transmembrane region" description="Helical" evidence="1">
    <location>
        <begin position="45"/>
        <end position="67"/>
    </location>
</feature>
<evidence type="ECO:0000256" key="1">
    <source>
        <dbReference type="SAM" id="Phobius"/>
    </source>
</evidence>
<dbReference type="Proteomes" id="UP001257060">
    <property type="component" value="Unassembled WGS sequence"/>
</dbReference>
<keyword evidence="1" id="KW-0812">Transmembrane</keyword>
<name>A0ABU2GGT5_9EURY</name>